<comment type="caution">
    <text evidence="1">The sequence shown here is derived from an EMBL/GenBank/DDBJ whole genome shotgun (WGS) entry which is preliminary data.</text>
</comment>
<protein>
    <submittedName>
        <fullName evidence="1">Uncharacterized protein</fullName>
    </submittedName>
</protein>
<dbReference type="AlphaFoldDB" id="A0AA39XRN9"/>
<reference evidence="1" key="1">
    <citation type="submission" date="2023-06" db="EMBL/GenBank/DDBJ databases">
        <title>Genome-scale phylogeny and comparative genomics of the fungal order Sordariales.</title>
        <authorList>
            <consortium name="Lawrence Berkeley National Laboratory"/>
            <person name="Hensen N."/>
            <person name="Bonometti L."/>
            <person name="Westerberg I."/>
            <person name="Brannstrom I.O."/>
            <person name="Guillou S."/>
            <person name="Cros-Aarteil S."/>
            <person name="Calhoun S."/>
            <person name="Haridas S."/>
            <person name="Kuo A."/>
            <person name="Mondo S."/>
            <person name="Pangilinan J."/>
            <person name="Riley R."/>
            <person name="Labutti K."/>
            <person name="Andreopoulos B."/>
            <person name="Lipzen A."/>
            <person name="Chen C."/>
            <person name="Yanf M."/>
            <person name="Daum C."/>
            <person name="Ng V."/>
            <person name="Clum A."/>
            <person name="Steindorff A."/>
            <person name="Ohm R."/>
            <person name="Martin F."/>
            <person name="Silar P."/>
            <person name="Natvig D."/>
            <person name="Lalanne C."/>
            <person name="Gautier V."/>
            <person name="Ament-Velasquez S.L."/>
            <person name="Kruys A."/>
            <person name="Hutchinson M.I."/>
            <person name="Powell A.J."/>
            <person name="Barry K."/>
            <person name="Miller A.N."/>
            <person name="Grigoriev I.V."/>
            <person name="Debuchy R."/>
            <person name="Gladieux P."/>
            <person name="Thoren M.H."/>
            <person name="Johannesson H."/>
        </authorList>
    </citation>
    <scope>NUCLEOTIDE SEQUENCE</scope>
    <source>
        <strain evidence="1">SMH2532-1</strain>
    </source>
</reference>
<evidence type="ECO:0000313" key="1">
    <source>
        <dbReference type="EMBL" id="KAK0638971.1"/>
    </source>
</evidence>
<name>A0AA39XRN9_9PEZI</name>
<sequence length="81" mass="9168">MCRMIAFSGRCLQCAESFTWDDLSQRLSCLEAKNAGVFGMCRRGVQIEQHAFDQECDRCTAENGVDEGYGDGHKQKRQRTS</sequence>
<keyword evidence="2" id="KW-1185">Reference proteome</keyword>
<accession>A0AA39XRN9</accession>
<dbReference type="EMBL" id="JAULSV010000007">
    <property type="protein sequence ID" value="KAK0638971.1"/>
    <property type="molecule type" value="Genomic_DNA"/>
</dbReference>
<organism evidence="1 2">
    <name type="scientific">Cercophora newfieldiana</name>
    <dbReference type="NCBI Taxonomy" id="92897"/>
    <lineage>
        <taxon>Eukaryota</taxon>
        <taxon>Fungi</taxon>
        <taxon>Dikarya</taxon>
        <taxon>Ascomycota</taxon>
        <taxon>Pezizomycotina</taxon>
        <taxon>Sordariomycetes</taxon>
        <taxon>Sordariomycetidae</taxon>
        <taxon>Sordariales</taxon>
        <taxon>Lasiosphaeriaceae</taxon>
        <taxon>Cercophora</taxon>
    </lineage>
</organism>
<gene>
    <name evidence="1" type="ORF">B0T16DRAFT_235365</name>
</gene>
<proteinExistence type="predicted"/>
<evidence type="ECO:0000313" key="2">
    <source>
        <dbReference type="Proteomes" id="UP001174936"/>
    </source>
</evidence>
<dbReference type="Proteomes" id="UP001174936">
    <property type="component" value="Unassembled WGS sequence"/>
</dbReference>